<dbReference type="InterPro" id="IPR036291">
    <property type="entry name" value="NAD(P)-bd_dom_sf"/>
</dbReference>
<comment type="caution">
    <text evidence="4">The sequence shown here is derived from an EMBL/GenBank/DDBJ whole genome shotgun (WGS) entry which is preliminary data.</text>
</comment>
<evidence type="ECO:0000313" key="5">
    <source>
        <dbReference type="Proteomes" id="UP001489004"/>
    </source>
</evidence>
<keyword evidence="5" id="KW-1185">Reference proteome</keyword>
<proteinExistence type="inferred from homology"/>
<dbReference type="InterPro" id="IPR008030">
    <property type="entry name" value="NmrA-like"/>
</dbReference>
<dbReference type="Proteomes" id="UP001489004">
    <property type="component" value="Unassembled WGS sequence"/>
</dbReference>
<comment type="similarity">
    <text evidence="1">Belongs to the NmrA-type oxidoreductase family.</text>
</comment>
<feature type="domain" description="NmrA-like" evidence="3">
    <location>
        <begin position="19"/>
        <end position="205"/>
    </location>
</feature>
<dbReference type="Pfam" id="PF05368">
    <property type="entry name" value="NmrA"/>
    <property type="match status" value="1"/>
</dbReference>
<name>A0AAW1PY16_9CHLO</name>
<keyword evidence="2" id="KW-0521">NADP</keyword>
<dbReference type="AlphaFoldDB" id="A0AAW1PY16"/>
<dbReference type="PANTHER" id="PTHR42748:SF7">
    <property type="entry name" value="NMRA LIKE REDOX SENSOR 1-RELATED"/>
    <property type="match status" value="1"/>
</dbReference>
<evidence type="ECO:0000259" key="3">
    <source>
        <dbReference type="Pfam" id="PF05368"/>
    </source>
</evidence>
<gene>
    <name evidence="4" type="ORF">WJX72_002945</name>
</gene>
<sequence>MDMATKPVVVIVGATGSQAFQGAAGLLLLTEFFEAPNRDPARECRQGANAVDAATQAGIPRSAVPDYRSKSKIEDHLRDSGLPHTVLLVSYFFENFTCGPYLKKLRGRRTYITNLAHDLKVAGHAVADIGHSAAVIFASPSDFVGRQVPVVSDYFVLPDALQTISDATGKNFQYAQVTDKQYRSLHFSGAMSDELSNLYRYYMEHVGWLQRYYYNEIITKRRKQSDAVYQGQRFDEWARANKDKLAKAHCKSRAESAVVQVWLWVTAVVFRDHN</sequence>
<protein>
    <recommendedName>
        <fullName evidence="3">NmrA-like domain-containing protein</fullName>
    </recommendedName>
</protein>
<reference evidence="4 5" key="1">
    <citation type="journal article" date="2024" name="Nat. Commun.">
        <title>Phylogenomics reveals the evolutionary origins of lichenization in chlorophyte algae.</title>
        <authorList>
            <person name="Puginier C."/>
            <person name="Libourel C."/>
            <person name="Otte J."/>
            <person name="Skaloud P."/>
            <person name="Haon M."/>
            <person name="Grisel S."/>
            <person name="Petersen M."/>
            <person name="Berrin J.G."/>
            <person name="Delaux P.M."/>
            <person name="Dal Grande F."/>
            <person name="Keller J."/>
        </authorList>
    </citation>
    <scope>NUCLEOTIDE SEQUENCE [LARGE SCALE GENOMIC DNA]</scope>
    <source>
        <strain evidence="4 5">SAG 2043</strain>
    </source>
</reference>
<accession>A0AAW1PY16</accession>
<dbReference type="EMBL" id="JALJOR010000008">
    <property type="protein sequence ID" value="KAK9812744.1"/>
    <property type="molecule type" value="Genomic_DNA"/>
</dbReference>
<evidence type="ECO:0000256" key="2">
    <source>
        <dbReference type="ARBA" id="ARBA00022857"/>
    </source>
</evidence>
<dbReference type="PANTHER" id="PTHR42748">
    <property type="entry name" value="NITROGEN METABOLITE REPRESSION PROTEIN NMRA FAMILY MEMBER"/>
    <property type="match status" value="1"/>
</dbReference>
<dbReference type="SUPFAM" id="SSF51735">
    <property type="entry name" value="NAD(P)-binding Rossmann-fold domains"/>
    <property type="match status" value="1"/>
</dbReference>
<evidence type="ECO:0000256" key="1">
    <source>
        <dbReference type="ARBA" id="ARBA00006328"/>
    </source>
</evidence>
<evidence type="ECO:0000313" key="4">
    <source>
        <dbReference type="EMBL" id="KAK9812744.1"/>
    </source>
</evidence>
<dbReference type="InterPro" id="IPR051164">
    <property type="entry name" value="NmrA-like_oxidored"/>
</dbReference>
<dbReference type="Gene3D" id="3.40.50.720">
    <property type="entry name" value="NAD(P)-binding Rossmann-like Domain"/>
    <property type="match status" value="1"/>
</dbReference>
<organism evidence="4 5">
    <name type="scientific">[Myrmecia] bisecta</name>
    <dbReference type="NCBI Taxonomy" id="41462"/>
    <lineage>
        <taxon>Eukaryota</taxon>
        <taxon>Viridiplantae</taxon>
        <taxon>Chlorophyta</taxon>
        <taxon>core chlorophytes</taxon>
        <taxon>Trebouxiophyceae</taxon>
        <taxon>Trebouxiales</taxon>
        <taxon>Trebouxiaceae</taxon>
        <taxon>Myrmecia</taxon>
    </lineage>
</organism>